<dbReference type="Gene3D" id="4.10.320.10">
    <property type="entry name" value="E3-binding domain"/>
    <property type="match status" value="2"/>
</dbReference>
<evidence type="ECO:0000313" key="9">
    <source>
        <dbReference type="EMBL" id="MBX0322334.1"/>
    </source>
</evidence>
<dbReference type="InterPro" id="IPR000089">
    <property type="entry name" value="Biotin_lipoyl"/>
</dbReference>
<dbReference type="InterPro" id="IPR004167">
    <property type="entry name" value="PSBD"/>
</dbReference>
<dbReference type="Gene3D" id="2.40.50.100">
    <property type="match status" value="1"/>
</dbReference>
<dbReference type="InterPro" id="IPR036625">
    <property type="entry name" value="E3-bd_dom_sf"/>
</dbReference>
<evidence type="ECO:0000259" key="7">
    <source>
        <dbReference type="PROSITE" id="PS50968"/>
    </source>
</evidence>
<evidence type="ECO:0000256" key="5">
    <source>
        <dbReference type="ARBA" id="ARBA00023315"/>
    </source>
</evidence>
<comment type="caution">
    <text evidence="9">The sequence shown here is derived from an EMBL/GenBank/DDBJ whole genome shotgun (WGS) entry which is preliminary data.</text>
</comment>
<feature type="domain" description="Lipoyl-binding" evidence="7">
    <location>
        <begin position="1"/>
        <end position="76"/>
    </location>
</feature>
<protein>
    <submittedName>
        <fullName evidence="9">2-oxo acid dehydrogenase subunit E2</fullName>
    </submittedName>
</protein>
<comment type="similarity">
    <text evidence="2">Belongs to the 2-oxoacid dehydrogenase family.</text>
</comment>
<dbReference type="InterPro" id="IPR023213">
    <property type="entry name" value="CAT-like_dom_sf"/>
</dbReference>
<sequence length="536" mass="57033">MFEFELPDLGEGVAEGEVLAWHVAVGDTVTEDQVLAEVETDKAAVDVPSPVDGVVRELHAEVGDVVQTGEVLITIEEDGDAAESEAAETDASEGATTDGETAAAGAETDVTTADGRVFAAPSVRRLAREEGVDLATVEGSGPGGRVTEADVEAAAEASERDADGPTSVVSKVGEDEDDGPTSVVSRVDADESDGGESDERAVKSAVRKVSAAEPMAERRDRTLATPATRRLARELDVDIDAVPTDETRDGEPYVDEAAVRAFAEAESVEVTDEDVREVTEAVVSEMQSIADEAAAEETTGVDATEGDRREPYRGVRRAIGEQMTRSRREVPHATHHDEVAVPDLVAARERLQPLAEERGVRLTYTPFLLKCVARALDDHPILASQLDEANEEIVFKSDRNVGVATATDHGLVVPVVEDVDEKGLLELATEVDDLVDRARSRDIDREEMQGGTFTVTNFGAIGGEYADPVINVPETAILGVGALKERPVAEDGEVVAKPTLTLSLAIDHRVIDGADGARFVATLKEYLSDPTRLLLE</sequence>
<proteinExistence type="inferred from homology"/>
<dbReference type="Gene3D" id="3.30.559.10">
    <property type="entry name" value="Chloramphenicol acetyltransferase-like domain"/>
    <property type="match status" value="1"/>
</dbReference>
<dbReference type="PROSITE" id="PS50968">
    <property type="entry name" value="BIOTINYL_LIPOYL"/>
    <property type="match status" value="1"/>
</dbReference>
<feature type="domain" description="Peripheral subunit-binding (PSBD)" evidence="8">
    <location>
        <begin position="118"/>
        <end position="155"/>
    </location>
</feature>
<gene>
    <name evidence="9" type="ORF">EGH21_04730</name>
</gene>
<comment type="cofactor">
    <cofactor evidence="1">
        <name>(R)-lipoate</name>
        <dbReference type="ChEBI" id="CHEBI:83088"/>
    </cofactor>
</comment>
<organism evidence="9 10">
    <name type="scientific">Haloarcula rubra</name>
    <dbReference type="NCBI Taxonomy" id="2487747"/>
    <lineage>
        <taxon>Archaea</taxon>
        <taxon>Methanobacteriati</taxon>
        <taxon>Methanobacteriota</taxon>
        <taxon>Stenosarchaea group</taxon>
        <taxon>Halobacteria</taxon>
        <taxon>Halobacteriales</taxon>
        <taxon>Haloarculaceae</taxon>
        <taxon>Haloarcula</taxon>
    </lineage>
</organism>
<reference evidence="9 10" key="1">
    <citation type="submission" date="2021-06" db="EMBL/GenBank/DDBJ databases">
        <title>Halomicroarcula sp. a new haloarchaeum isolated from saline soil.</title>
        <authorList>
            <person name="Duran-Viseras A."/>
            <person name="Sanchez-Porro C."/>
            <person name="Ventosa A."/>
        </authorList>
    </citation>
    <scope>NUCLEOTIDE SEQUENCE [LARGE SCALE GENOMIC DNA]</scope>
    <source>
        <strain evidence="9 10">F13</strain>
    </source>
</reference>
<dbReference type="SUPFAM" id="SSF51230">
    <property type="entry name" value="Single hybrid motif"/>
    <property type="match status" value="1"/>
</dbReference>
<feature type="compositionally biased region" description="Low complexity" evidence="6">
    <location>
        <begin position="203"/>
        <end position="212"/>
    </location>
</feature>
<feature type="region of interest" description="Disordered" evidence="6">
    <location>
        <begin position="155"/>
        <end position="218"/>
    </location>
</feature>
<evidence type="ECO:0000256" key="6">
    <source>
        <dbReference type="SAM" id="MobiDB-lite"/>
    </source>
</evidence>
<keyword evidence="5" id="KW-0012">Acyltransferase</keyword>
<dbReference type="PROSITE" id="PS00189">
    <property type="entry name" value="LIPOYL"/>
    <property type="match status" value="1"/>
</dbReference>
<dbReference type="Pfam" id="PF02817">
    <property type="entry name" value="E3_binding"/>
    <property type="match status" value="1"/>
</dbReference>
<dbReference type="InterPro" id="IPR003016">
    <property type="entry name" value="2-oxoA_DH_lipoyl-BS"/>
</dbReference>
<dbReference type="GO" id="GO:0005737">
    <property type="term" value="C:cytoplasm"/>
    <property type="evidence" value="ECO:0007669"/>
    <property type="project" value="TreeGrafter"/>
</dbReference>
<name>A0AAW4PQ41_9EURY</name>
<dbReference type="Pfam" id="PF00198">
    <property type="entry name" value="2-oxoacid_dh"/>
    <property type="match status" value="1"/>
</dbReference>
<dbReference type="InterPro" id="IPR001078">
    <property type="entry name" value="2-oxoacid_DH_actylTfrase"/>
</dbReference>
<dbReference type="PANTHER" id="PTHR43178">
    <property type="entry name" value="DIHYDROLIPOAMIDE ACETYLTRANSFERASE COMPONENT OF PYRUVATE DEHYDROGENASE COMPLEX"/>
    <property type="match status" value="1"/>
</dbReference>
<dbReference type="SUPFAM" id="SSF52777">
    <property type="entry name" value="CoA-dependent acyltransferases"/>
    <property type="match status" value="1"/>
</dbReference>
<evidence type="ECO:0000259" key="8">
    <source>
        <dbReference type="PROSITE" id="PS51826"/>
    </source>
</evidence>
<dbReference type="PANTHER" id="PTHR43178:SF5">
    <property type="entry name" value="LIPOAMIDE ACYLTRANSFERASE COMPONENT OF BRANCHED-CHAIN ALPHA-KETO ACID DEHYDROGENASE COMPLEX, MITOCHONDRIAL"/>
    <property type="match status" value="1"/>
</dbReference>
<evidence type="ECO:0000313" key="10">
    <source>
        <dbReference type="Proteomes" id="UP001430377"/>
    </source>
</evidence>
<dbReference type="GO" id="GO:0031405">
    <property type="term" value="F:lipoic acid binding"/>
    <property type="evidence" value="ECO:0007669"/>
    <property type="project" value="TreeGrafter"/>
</dbReference>
<keyword evidence="10" id="KW-1185">Reference proteome</keyword>
<evidence type="ECO:0000256" key="4">
    <source>
        <dbReference type="ARBA" id="ARBA00022823"/>
    </source>
</evidence>
<dbReference type="Proteomes" id="UP001430377">
    <property type="component" value="Unassembled WGS sequence"/>
</dbReference>
<dbReference type="AlphaFoldDB" id="A0AAW4PQ41"/>
<dbReference type="EMBL" id="RKLR01000002">
    <property type="protein sequence ID" value="MBX0322334.1"/>
    <property type="molecule type" value="Genomic_DNA"/>
</dbReference>
<dbReference type="RefSeq" id="WP_220617340.1">
    <property type="nucleotide sequence ID" value="NZ_RKLR01000002.1"/>
</dbReference>
<accession>A0AAW4PQ41</accession>
<dbReference type="SUPFAM" id="SSF47005">
    <property type="entry name" value="Peripheral subunit-binding domain of 2-oxo acid dehydrogenase complex"/>
    <property type="match status" value="1"/>
</dbReference>
<dbReference type="FunFam" id="3.30.559.10:FF:000007">
    <property type="entry name" value="Dihydrolipoamide acetyltransferase component of pyruvate dehydrogenase complex"/>
    <property type="match status" value="1"/>
</dbReference>
<dbReference type="PROSITE" id="PS51826">
    <property type="entry name" value="PSBD"/>
    <property type="match status" value="1"/>
</dbReference>
<keyword evidence="4" id="KW-0450">Lipoyl</keyword>
<dbReference type="Pfam" id="PF00364">
    <property type="entry name" value="Biotin_lipoyl"/>
    <property type="match status" value="1"/>
</dbReference>
<evidence type="ECO:0000256" key="3">
    <source>
        <dbReference type="ARBA" id="ARBA00022679"/>
    </source>
</evidence>
<dbReference type="InterPro" id="IPR050743">
    <property type="entry name" value="2-oxoacid_DH_E2_comp"/>
</dbReference>
<feature type="compositionally biased region" description="Low complexity" evidence="6">
    <location>
        <begin position="92"/>
        <end position="107"/>
    </location>
</feature>
<dbReference type="GO" id="GO:0016407">
    <property type="term" value="F:acetyltransferase activity"/>
    <property type="evidence" value="ECO:0007669"/>
    <property type="project" value="TreeGrafter"/>
</dbReference>
<keyword evidence="3" id="KW-0808">Transferase</keyword>
<feature type="region of interest" description="Disordered" evidence="6">
    <location>
        <begin position="79"/>
        <end position="107"/>
    </location>
</feature>
<dbReference type="CDD" id="cd06849">
    <property type="entry name" value="lipoyl_domain"/>
    <property type="match status" value="1"/>
</dbReference>
<feature type="compositionally biased region" description="Acidic residues" evidence="6">
    <location>
        <begin position="79"/>
        <end position="91"/>
    </location>
</feature>
<evidence type="ECO:0000256" key="1">
    <source>
        <dbReference type="ARBA" id="ARBA00001938"/>
    </source>
</evidence>
<dbReference type="InterPro" id="IPR011053">
    <property type="entry name" value="Single_hybrid_motif"/>
</dbReference>
<evidence type="ECO:0000256" key="2">
    <source>
        <dbReference type="ARBA" id="ARBA00007317"/>
    </source>
</evidence>